<evidence type="ECO:0000313" key="3">
    <source>
        <dbReference type="Proteomes" id="UP001597201"/>
    </source>
</evidence>
<sequence>MSLKNYFAIILLISVTSCTSQKNKIFDFIIAFGSCNNQFLVNNLWNEIDKHQPNIFIWGGDVIYSDTDSPEIMAKNYDILLQNESYKMFRKKYEILGTWDDHDYGQNDGGLNYPMKDQSQELFLDFLEVPDNDQRRAQKGIYFSEQYLVQDKIIKVIILDTRYFRSDLKKSSDQKKRYVPAKGGTMLGEKQWEWLANELNNSNADFHVIMSSVQVWSNQHGFETWGNMPDEVKKLDLLLSSSKAKNIILLSGDRHISEISAKNIQGMNYPVIDFTSSGMTHAYTSFTGEPNPYRLGEVVFQNSFGILQFDLDKNEVLMEIRGENNELLQSHSQSYPK</sequence>
<dbReference type="EC" id="3.1.3.1" evidence="2"/>
<name>A0ABW3Y618_9FLAO</name>
<dbReference type="InterPro" id="IPR038607">
    <property type="entry name" value="PhoD-like_sf"/>
</dbReference>
<proteinExistence type="predicted"/>
<dbReference type="PROSITE" id="PS51257">
    <property type="entry name" value="PROKAR_LIPOPROTEIN"/>
    <property type="match status" value="1"/>
</dbReference>
<dbReference type="InterPro" id="IPR018946">
    <property type="entry name" value="PhoD-like_MPP"/>
</dbReference>
<comment type="caution">
    <text evidence="2">The sequence shown here is derived from an EMBL/GenBank/DDBJ whole genome shotgun (WGS) entry which is preliminary data.</text>
</comment>
<accession>A0ABW3Y618</accession>
<dbReference type="RefSeq" id="WP_377179675.1">
    <property type="nucleotide sequence ID" value="NZ_JBHTMY010000003.1"/>
</dbReference>
<keyword evidence="2" id="KW-0378">Hydrolase</keyword>
<dbReference type="InterPro" id="IPR029052">
    <property type="entry name" value="Metallo-depent_PP-like"/>
</dbReference>
<dbReference type="GO" id="GO:0004035">
    <property type="term" value="F:alkaline phosphatase activity"/>
    <property type="evidence" value="ECO:0007669"/>
    <property type="project" value="UniProtKB-EC"/>
</dbReference>
<dbReference type="Proteomes" id="UP001597201">
    <property type="component" value="Unassembled WGS sequence"/>
</dbReference>
<feature type="domain" description="PhoD-like phosphatase metallophosphatase" evidence="1">
    <location>
        <begin position="34"/>
        <end position="259"/>
    </location>
</feature>
<evidence type="ECO:0000313" key="2">
    <source>
        <dbReference type="EMBL" id="MFD1316571.1"/>
    </source>
</evidence>
<dbReference type="Pfam" id="PF09423">
    <property type="entry name" value="PhoD"/>
    <property type="match status" value="1"/>
</dbReference>
<dbReference type="SUPFAM" id="SSF56300">
    <property type="entry name" value="Metallo-dependent phosphatases"/>
    <property type="match status" value="1"/>
</dbReference>
<organism evidence="2 3">
    <name type="scientific">Namhaeicola litoreus</name>
    <dbReference type="NCBI Taxonomy" id="1052145"/>
    <lineage>
        <taxon>Bacteria</taxon>
        <taxon>Pseudomonadati</taxon>
        <taxon>Bacteroidota</taxon>
        <taxon>Flavobacteriia</taxon>
        <taxon>Flavobacteriales</taxon>
        <taxon>Flavobacteriaceae</taxon>
        <taxon>Namhaeicola</taxon>
    </lineage>
</organism>
<dbReference type="PANTHER" id="PTHR33987:SF1">
    <property type="entry name" value="CALCINEURIN-LIKE METALLO-PHOSPHOESTERASE SUPERFAMILY PROTEIN"/>
    <property type="match status" value="1"/>
</dbReference>
<dbReference type="EMBL" id="JBHTMY010000003">
    <property type="protein sequence ID" value="MFD1316571.1"/>
    <property type="molecule type" value="Genomic_DNA"/>
</dbReference>
<dbReference type="CDD" id="cd07389">
    <property type="entry name" value="MPP_PhoD"/>
    <property type="match status" value="1"/>
</dbReference>
<protein>
    <submittedName>
        <fullName evidence="2">Alkaline phosphatase D family protein</fullName>
        <ecNumber evidence="2">3.1.3.1</ecNumber>
    </submittedName>
</protein>
<dbReference type="Gene3D" id="3.60.21.70">
    <property type="entry name" value="PhoD-like phosphatase"/>
    <property type="match status" value="1"/>
</dbReference>
<reference evidence="3" key="1">
    <citation type="journal article" date="2019" name="Int. J. Syst. Evol. Microbiol.">
        <title>The Global Catalogue of Microorganisms (GCM) 10K type strain sequencing project: providing services to taxonomists for standard genome sequencing and annotation.</title>
        <authorList>
            <consortium name="The Broad Institute Genomics Platform"/>
            <consortium name="The Broad Institute Genome Sequencing Center for Infectious Disease"/>
            <person name="Wu L."/>
            <person name="Ma J."/>
        </authorList>
    </citation>
    <scope>NUCLEOTIDE SEQUENCE [LARGE SCALE GENOMIC DNA]</scope>
    <source>
        <strain evidence="3">CCUG 61485</strain>
    </source>
</reference>
<dbReference type="PANTHER" id="PTHR33987">
    <property type="entry name" value="CALCINEURIN-LIKE METALLO-PHOSPHOESTERASE SUPERFAMILY PROTEIN"/>
    <property type="match status" value="1"/>
</dbReference>
<evidence type="ECO:0000259" key="1">
    <source>
        <dbReference type="Pfam" id="PF09423"/>
    </source>
</evidence>
<gene>
    <name evidence="2" type="ORF">ACFQ39_13175</name>
</gene>
<keyword evidence="3" id="KW-1185">Reference proteome</keyword>